<name>A0ACC0BW32_CATRO</name>
<reference evidence="2" key="1">
    <citation type="journal article" date="2023" name="Nat. Plants">
        <title>Single-cell RNA sequencing provides a high-resolution roadmap for understanding the multicellular compartmentation of specialized metabolism.</title>
        <authorList>
            <person name="Sun S."/>
            <person name="Shen X."/>
            <person name="Li Y."/>
            <person name="Li Y."/>
            <person name="Wang S."/>
            <person name="Li R."/>
            <person name="Zhang H."/>
            <person name="Shen G."/>
            <person name="Guo B."/>
            <person name="Wei J."/>
            <person name="Xu J."/>
            <person name="St-Pierre B."/>
            <person name="Chen S."/>
            <person name="Sun C."/>
        </authorList>
    </citation>
    <scope>NUCLEOTIDE SEQUENCE [LARGE SCALE GENOMIC DNA]</scope>
</reference>
<evidence type="ECO:0000313" key="1">
    <source>
        <dbReference type="EMBL" id="KAI5676895.1"/>
    </source>
</evidence>
<organism evidence="1 2">
    <name type="scientific">Catharanthus roseus</name>
    <name type="common">Madagascar periwinkle</name>
    <name type="synonym">Vinca rosea</name>
    <dbReference type="NCBI Taxonomy" id="4058"/>
    <lineage>
        <taxon>Eukaryota</taxon>
        <taxon>Viridiplantae</taxon>
        <taxon>Streptophyta</taxon>
        <taxon>Embryophyta</taxon>
        <taxon>Tracheophyta</taxon>
        <taxon>Spermatophyta</taxon>
        <taxon>Magnoliopsida</taxon>
        <taxon>eudicotyledons</taxon>
        <taxon>Gunneridae</taxon>
        <taxon>Pentapetalae</taxon>
        <taxon>asterids</taxon>
        <taxon>lamiids</taxon>
        <taxon>Gentianales</taxon>
        <taxon>Apocynaceae</taxon>
        <taxon>Rauvolfioideae</taxon>
        <taxon>Vinceae</taxon>
        <taxon>Catharanthinae</taxon>
        <taxon>Catharanthus</taxon>
    </lineage>
</organism>
<evidence type="ECO:0000313" key="2">
    <source>
        <dbReference type="Proteomes" id="UP001060085"/>
    </source>
</evidence>
<dbReference type="EMBL" id="CM044702">
    <property type="protein sequence ID" value="KAI5676895.1"/>
    <property type="molecule type" value="Genomic_DNA"/>
</dbReference>
<dbReference type="Proteomes" id="UP001060085">
    <property type="component" value="Linkage Group LG02"/>
</dbReference>
<accession>A0ACC0BW32</accession>
<comment type="caution">
    <text evidence="1">The sequence shown here is derived from an EMBL/GenBank/DDBJ whole genome shotgun (WGS) entry which is preliminary data.</text>
</comment>
<proteinExistence type="predicted"/>
<keyword evidence="2" id="KW-1185">Reference proteome</keyword>
<gene>
    <name evidence="1" type="ORF">M9H77_07845</name>
</gene>
<protein>
    <submittedName>
        <fullName evidence="1">Uncharacterized protein</fullName>
    </submittedName>
</protein>
<sequence>MVVSPNIEEVAGMEISLAFDIPIRIWGSIWALLCCLVVSINPQTVFSSIRKEILSIRGPLVQGVKFKFCVISSFLGEAGLKSRTSHRRQDIFTGDGVDLGEVSGPAMALLKVAGTCSPPVKLHENHLDKDIGNEMFDDSRSINSSPSVSRTLGTEDSTSDVSKGRNRKLDSVICLAKVPKVSTHIKIDAKDVEDVIKKWGYSELVACVVGAAAATFWTAASWEWEGVQGVKQPGNDQGKSVAVSKQQPVLLDSVFLGNHNKFLATFWLLGREQYTAAEVLSYPEFWHCEWKRKQWECENNSNIRGTEYNHTNTL</sequence>